<dbReference type="Proteomes" id="UP000316406">
    <property type="component" value="Unassembled WGS sequence"/>
</dbReference>
<feature type="transmembrane region" description="Helical" evidence="10">
    <location>
        <begin position="90"/>
        <end position="106"/>
    </location>
</feature>
<feature type="domain" description="Signal transduction histidine kinase subgroup 3 dimerisation and phosphoacceptor" evidence="11">
    <location>
        <begin position="219"/>
        <end position="282"/>
    </location>
</feature>
<dbReference type="GO" id="GO:0016020">
    <property type="term" value="C:membrane"/>
    <property type="evidence" value="ECO:0007669"/>
    <property type="project" value="InterPro"/>
</dbReference>
<dbReference type="GO" id="GO:0000155">
    <property type="term" value="F:phosphorelay sensor kinase activity"/>
    <property type="evidence" value="ECO:0007669"/>
    <property type="project" value="InterPro"/>
</dbReference>
<dbReference type="PANTHER" id="PTHR24421:SF10">
    <property type="entry name" value="NITRATE_NITRITE SENSOR PROTEIN NARQ"/>
    <property type="match status" value="1"/>
</dbReference>
<evidence type="ECO:0000256" key="8">
    <source>
        <dbReference type="ARBA" id="ARBA00023012"/>
    </source>
</evidence>
<keyword evidence="7" id="KW-0067">ATP-binding</keyword>
<sequence>MMSRAKFRRRSRNNDYHQDMESKGRFGGRSFVIVAGTAIVSLVTLIAVASIISSDPSLHESPLPTSAVTATACALLLQSLALLLKPRAPIASLLIIAALPISLAFIEPNGLFTVTVVPVVVTVFLVAAHGSVLHTGRQVLLAVPLVAIGQFINSFRTGHPDVTAAIFEAFAQAIVVVAMAFLPAAVLASQRATLLAQNAEVRALTRERDAQIGEAVALERTAMARELHDIAAHHLSGISLMAAAIARQVESDPAAARDGALHVRRQSKLILQDLRRLVGLLRIGEDDGQIKTLSTIRELVGSVRAAGSSVNLDIRFAPNRPLGHGVGPLGHLAAYRMVQETLTNALKHAPGAHCQVLIDDRDTTTVEVSVSNSPAESAAKADSVNSGLGILGMRERAILIGGSFDTGPTPEGGWSSTMILPREDDSKGNNPYGNKPDTKREDGR</sequence>
<keyword evidence="10" id="KW-0812">Transmembrane</keyword>
<dbReference type="Pfam" id="PF07730">
    <property type="entry name" value="HisKA_3"/>
    <property type="match status" value="1"/>
</dbReference>
<dbReference type="Gene3D" id="3.30.565.10">
    <property type="entry name" value="Histidine kinase-like ATPase, C-terminal domain"/>
    <property type="match status" value="1"/>
</dbReference>
<feature type="region of interest" description="Disordered" evidence="9">
    <location>
        <begin position="403"/>
        <end position="444"/>
    </location>
</feature>
<organism evidence="12 13">
    <name type="scientific">Brevibacterium aurantiacum</name>
    <dbReference type="NCBI Taxonomy" id="273384"/>
    <lineage>
        <taxon>Bacteria</taxon>
        <taxon>Bacillati</taxon>
        <taxon>Actinomycetota</taxon>
        <taxon>Actinomycetes</taxon>
        <taxon>Micrococcales</taxon>
        <taxon>Brevibacteriaceae</taxon>
        <taxon>Brevibacterium</taxon>
    </lineage>
</organism>
<keyword evidence="3" id="KW-0597">Phosphoprotein</keyword>
<keyword evidence="13" id="KW-1185">Reference proteome</keyword>
<dbReference type="SUPFAM" id="SSF55874">
    <property type="entry name" value="ATPase domain of HSP90 chaperone/DNA topoisomerase II/histidine kinase"/>
    <property type="match status" value="1"/>
</dbReference>
<feature type="region of interest" description="Disordered" evidence="9">
    <location>
        <begin position="1"/>
        <end position="21"/>
    </location>
</feature>
<accession>A0A556C5L2</accession>
<feature type="transmembrane region" description="Helical" evidence="10">
    <location>
        <begin position="30"/>
        <end position="52"/>
    </location>
</feature>
<evidence type="ECO:0000256" key="2">
    <source>
        <dbReference type="ARBA" id="ARBA00012438"/>
    </source>
</evidence>
<feature type="compositionally biased region" description="Basic residues" evidence="9">
    <location>
        <begin position="1"/>
        <end position="11"/>
    </location>
</feature>
<proteinExistence type="predicted"/>
<evidence type="ECO:0000256" key="4">
    <source>
        <dbReference type="ARBA" id="ARBA00022679"/>
    </source>
</evidence>
<dbReference type="CDD" id="cd16917">
    <property type="entry name" value="HATPase_UhpB-NarQ-NarX-like"/>
    <property type="match status" value="1"/>
</dbReference>
<evidence type="ECO:0000256" key="9">
    <source>
        <dbReference type="SAM" id="MobiDB-lite"/>
    </source>
</evidence>
<dbReference type="AlphaFoldDB" id="A0A556C5L2"/>
<evidence type="ECO:0000259" key="11">
    <source>
        <dbReference type="Pfam" id="PF07730"/>
    </source>
</evidence>
<evidence type="ECO:0000313" key="13">
    <source>
        <dbReference type="Proteomes" id="UP000316406"/>
    </source>
</evidence>
<dbReference type="PANTHER" id="PTHR24421">
    <property type="entry name" value="NITRATE/NITRITE SENSOR PROTEIN NARX-RELATED"/>
    <property type="match status" value="1"/>
</dbReference>
<dbReference type="EMBL" id="VLTK01000015">
    <property type="protein sequence ID" value="TSI12681.1"/>
    <property type="molecule type" value="Genomic_DNA"/>
</dbReference>
<protein>
    <recommendedName>
        <fullName evidence="2">histidine kinase</fullName>
        <ecNumber evidence="2">2.7.13.3</ecNumber>
    </recommendedName>
</protein>
<evidence type="ECO:0000256" key="10">
    <source>
        <dbReference type="SAM" id="Phobius"/>
    </source>
</evidence>
<dbReference type="OrthoDB" id="227596at2"/>
<keyword evidence="6 12" id="KW-0418">Kinase</keyword>
<evidence type="ECO:0000256" key="1">
    <source>
        <dbReference type="ARBA" id="ARBA00000085"/>
    </source>
</evidence>
<feature type="transmembrane region" description="Helical" evidence="10">
    <location>
        <begin position="64"/>
        <end position="83"/>
    </location>
</feature>
<dbReference type="EC" id="2.7.13.3" evidence="2"/>
<dbReference type="InterPro" id="IPR011712">
    <property type="entry name" value="Sig_transdc_His_kin_sub3_dim/P"/>
</dbReference>
<dbReference type="InterPro" id="IPR036890">
    <property type="entry name" value="HATPase_C_sf"/>
</dbReference>
<keyword evidence="10" id="KW-0472">Membrane</keyword>
<keyword evidence="5" id="KW-0547">Nucleotide-binding</keyword>
<evidence type="ECO:0000256" key="6">
    <source>
        <dbReference type="ARBA" id="ARBA00022777"/>
    </source>
</evidence>
<dbReference type="Gene3D" id="1.20.5.1930">
    <property type="match status" value="1"/>
</dbReference>
<evidence type="ECO:0000256" key="3">
    <source>
        <dbReference type="ARBA" id="ARBA00022553"/>
    </source>
</evidence>
<keyword evidence="4" id="KW-0808">Transferase</keyword>
<feature type="transmembrane region" description="Helical" evidence="10">
    <location>
        <begin position="169"/>
        <end position="188"/>
    </location>
</feature>
<feature type="transmembrane region" description="Helical" evidence="10">
    <location>
        <begin position="139"/>
        <end position="157"/>
    </location>
</feature>
<evidence type="ECO:0000313" key="12">
    <source>
        <dbReference type="EMBL" id="TSI12681.1"/>
    </source>
</evidence>
<feature type="compositionally biased region" description="Basic and acidic residues" evidence="9">
    <location>
        <begin position="12"/>
        <end position="21"/>
    </location>
</feature>
<keyword evidence="10" id="KW-1133">Transmembrane helix</keyword>
<dbReference type="GO" id="GO:0046983">
    <property type="term" value="F:protein dimerization activity"/>
    <property type="evidence" value="ECO:0007669"/>
    <property type="project" value="InterPro"/>
</dbReference>
<comment type="caution">
    <text evidence="12">The sequence shown here is derived from an EMBL/GenBank/DDBJ whole genome shotgun (WGS) entry which is preliminary data.</text>
</comment>
<keyword evidence="8" id="KW-0902">Two-component regulatory system</keyword>
<name>A0A556C5L2_BREAU</name>
<evidence type="ECO:0000256" key="5">
    <source>
        <dbReference type="ARBA" id="ARBA00022741"/>
    </source>
</evidence>
<feature type="transmembrane region" description="Helical" evidence="10">
    <location>
        <begin position="112"/>
        <end position="132"/>
    </location>
</feature>
<dbReference type="GO" id="GO:0005524">
    <property type="term" value="F:ATP binding"/>
    <property type="evidence" value="ECO:0007669"/>
    <property type="project" value="UniProtKB-KW"/>
</dbReference>
<dbReference type="InterPro" id="IPR050482">
    <property type="entry name" value="Sensor_HK_TwoCompSys"/>
</dbReference>
<reference evidence="12 13" key="1">
    <citation type="submission" date="2019-07" db="EMBL/GenBank/DDBJ databases">
        <title>Draft genome sequence of Brevibacterium aurantiacum XU54 isolated from Xinjiang China.</title>
        <authorList>
            <person name="Xu X."/>
        </authorList>
    </citation>
    <scope>NUCLEOTIDE SEQUENCE [LARGE SCALE GENOMIC DNA]</scope>
    <source>
        <strain evidence="12 13">XU54</strain>
    </source>
</reference>
<comment type="catalytic activity">
    <reaction evidence="1">
        <text>ATP + protein L-histidine = ADP + protein N-phospho-L-histidine.</text>
        <dbReference type="EC" id="2.7.13.3"/>
    </reaction>
</comment>
<gene>
    <name evidence="12" type="ORF">FO013_19625</name>
</gene>
<evidence type="ECO:0000256" key="7">
    <source>
        <dbReference type="ARBA" id="ARBA00022840"/>
    </source>
</evidence>